<protein>
    <submittedName>
        <fullName evidence="1">Uncharacterized protein</fullName>
    </submittedName>
</protein>
<dbReference type="EMBL" id="JAGSOH010000053">
    <property type="protein sequence ID" value="MBR7828289.1"/>
    <property type="molecule type" value="Genomic_DNA"/>
</dbReference>
<name>A0A941EIJ5_9ACTN</name>
<proteinExistence type="predicted"/>
<evidence type="ECO:0000313" key="2">
    <source>
        <dbReference type="Proteomes" id="UP000676325"/>
    </source>
</evidence>
<reference evidence="1" key="1">
    <citation type="submission" date="2021-04" db="EMBL/GenBank/DDBJ databases">
        <title>Genome based classification of Actinospica acidithermotolerans sp. nov., an actinobacterium isolated from an Indonesian hot spring.</title>
        <authorList>
            <person name="Kusuma A.B."/>
            <person name="Putra K.E."/>
            <person name="Nafisah S."/>
            <person name="Loh J."/>
            <person name="Nouioui I."/>
            <person name="Goodfellow M."/>
        </authorList>
    </citation>
    <scope>NUCLEOTIDE SEQUENCE</scope>
    <source>
        <strain evidence="1">MGRD01-02</strain>
    </source>
</reference>
<dbReference type="RefSeq" id="WP_212519427.1">
    <property type="nucleotide sequence ID" value="NZ_JAGSOH010000053.1"/>
</dbReference>
<gene>
    <name evidence="1" type="ORF">KDK95_18390</name>
</gene>
<dbReference type="AlphaFoldDB" id="A0A941EIJ5"/>
<comment type="caution">
    <text evidence="1">The sequence shown here is derived from an EMBL/GenBank/DDBJ whole genome shotgun (WGS) entry which is preliminary data.</text>
</comment>
<dbReference type="Proteomes" id="UP000676325">
    <property type="component" value="Unassembled WGS sequence"/>
</dbReference>
<organism evidence="1 2">
    <name type="scientific">Actinospica acidithermotolerans</name>
    <dbReference type="NCBI Taxonomy" id="2828514"/>
    <lineage>
        <taxon>Bacteria</taxon>
        <taxon>Bacillati</taxon>
        <taxon>Actinomycetota</taxon>
        <taxon>Actinomycetes</taxon>
        <taxon>Catenulisporales</taxon>
        <taxon>Actinospicaceae</taxon>
        <taxon>Actinospica</taxon>
    </lineage>
</organism>
<accession>A0A941EIJ5</accession>
<sequence>MDAQETPLGEITCPSGVLTILDGGYLGSWSADRSPQDVDPETLGLQDPQLAAEIASAVDFEVIGPDAEAAARSFNQWAGLTLYDIPGSRTQAFTAKFAEHCRERGLEAGLSPFPQQIAHRHRARRAAGRNGAGAFPFFGVPAVAVGGLPDDRPLAVSGTRSLSADFEDRWSSLTLHVHDAPAVRSVEVGVVGVDWARLMFADVDALSSWQHEHSIDGLADVAFWGRDADQAATELDAPVLGTVGEDNVRGWRNLAYDDACQHAVEVGSWKAADPARRLAFDFRPHSHHWQAMAGVRASDTEASTVDVGGARMLMAMTSWGDGMFPVHAEFGEHGDVVRVRVAFETEIGE</sequence>
<keyword evidence="2" id="KW-1185">Reference proteome</keyword>
<evidence type="ECO:0000313" key="1">
    <source>
        <dbReference type="EMBL" id="MBR7828289.1"/>
    </source>
</evidence>